<dbReference type="PANTHER" id="PTHR30008:SF0">
    <property type="entry name" value="EXODEOXYRIBONUCLEASE 7 LARGE SUBUNIT"/>
    <property type="match status" value="1"/>
</dbReference>
<gene>
    <name evidence="5" type="primary">xseA</name>
    <name evidence="9" type="ORF">A3F54_05110</name>
</gene>
<dbReference type="GO" id="GO:0005737">
    <property type="term" value="C:cytoplasm"/>
    <property type="evidence" value="ECO:0007669"/>
    <property type="project" value="UniProtKB-SubCell"/>
</dbReference>
<dbReference type="GO" id="GO:0009318">
    <property type="term" value="C:exodeoxyribonuclease VII complex"/>
    <property type="evidence" value="ECO:0007669"/>
    <property type="project" value="UniProtKB-UniRule"/>
</dbReference>
<evidence type="ECO:0000256" key="3">
    <source>
        <dbReference type="ARBA" id="ARBA00022801"/>
    </source>
</evidence>
<evidence type="ECO:0000256" key="6">
    <source>
        <dbReference type="RuleBase" id="RU004355"/>
    </source>
</evidence>
<dbReference type="EC" id="3.1.11.6" evidence="5"/>
<evidence type="ECO:0000256" key="4">
    <source>
        <dbReference type="ARBA" id="ARBA00022839"/>
    </source>
</evidence>
<dbReference type="PANTHER" id="PTHR30008">
    <property type="entry name" value="EXODEOXYRIBONUCLEASE 7 LARGE SUBUNIT"/>
    <property type="match status" value="1"/>
</dbReference>
<feature type="domain" description="OB-fold nucleic acid binding" evidence="8">
    <location>
        <begin position="15"/>
        <end position="102"/>
    </location>
</feature>
<dbReference type="InterPro" id="IPR003753">
    <property type="entry name" value="Exonuc_VII_L"/>
</dbReference>
<evidence type="ECO:0000259" key="8">
    <source>
        <dbReference type="Pfam" id="PF13742"/>
    </source>
</evidence>
<dbReference type="NCBIfam" id="TIGR00237">
    <property type="entry name" value="xseA"/>
    <property type="match status" value="1"/>
</dbReference>
<keyword evidence="1 5" id="KW-0963">Cytoplasm</keyword>
<accession>A0A1G2B656</accession>
<dbReference type="InterPro" id="IPR020579">
    <property type="entry name" value="Exonuc_VII_lsu_C"/>
</dbReference>
<comment type="subunit">
    <text evidence="5">Heterooligomer composed of large and small subunits.</text>
</comment>
<comment type="subcellular location">
    <subcellularLocation>
        <location evidence="5 6">Cytoplasm</location>
    </subcellularLocation>
</comment>
<dbReference type="Pfam" id="PF02601">
    <property type="entry name" value="Exonuc_VII_L"/>
    <property type="match status" value="1"/>
</dbReference>
<dbReference type="GO" id="GO:0003676">
    <property type="term" value="F:nucleic acid binding"/>
    <property type="evidence" value="ECO:0007669"/>
    <property type="project" value="InterPro"/>
</dbReference>
<proteinExistence type="inferred from homology"/>
<dbReference type="Pfam" id="PF13742">
    <property type="entry name" value="tRNA_anti_2"/>
    <property type="match status" value="1"/>
</dbReference>
<dbReference type="InterPro" id="IPR025824">
    <property type="entry name" value="OB-fold_nuc-bd_dom"/>
</dbReference>
<dbReference type="CDD" id="cd04489">
    <property type="entry name" value="ExoVII_LU_OBF"/>
    <property type="match status" value="1"/>
</dbReference>
<comment type="function">
    <text evidence="5">Bidirectionally degrades single-stranded DNA into large acid-insoluble oligonucleotides, which are then degraded further into small acid-soluble oligonucleotides.</text>
</comment>
<sequence>MDILTPNDFGSERVYSVAEFNRFVDEILSQDLYRVRGEVSGYKVIQNRWVTFDLKDEESKLSCFLSVYQLSEPITDGMEIIAVGSPGVYVPFGRYTFRVKNVQLVGEGALRRAFELTKRKLAAEGLFDEQFKKQPLRIPETIGLITSEDAAAYTDVLRILKNRWSQLTIYFYHVQVQGERSPLQITEVLDWFNRYQPVDVIILTRGGGSLEDLQSFNSEAVCRAVFASRIPVISAVGHERDVTLVDFVADVRASTPSNAAEIAVPDRREVLEHVRVLERDMLVFLQKHTEEAKQQARHILNRLRFAMNQRLVYFQELSHRIAVSVRILARRLEFFQTSLADWRKRSVRAFQGKYEVVQEHVHTLNKHLEYLHPKFPLRRGFSITRTSAGKVIRSAREVRISQEIMTEFQHGAVQSRVRKIFKNGHVGHQKE</sequence>
<organism evidence="9 10">
    <name type="scientific">Candidatus Kerfeldbacteria bacterium RIFCSPHIGHO2_12_FULL_48_17</name>
    <dbReference type="NCBI Taxonomy" id="1798542"/>
    <lineage>
        <taxon>Bacteria</taxon>
        <taxon>Candidatus Kerfeldiibacteriota</taxon>
    </lineage>
</organism>
<dbReference type="HAMAP" id="MF_00378">
    <property type="entry name" value="Exonuc_7_L"/>
    <property type="match status" value="1"/>
</dbReference>
<evidence type="ECO:0000313" key="9">
    <source>
        <dbReference type="EMBL" id="OGY83730.1"/>
    </source>
</evidence>
<evidence type="ECO:0000256" key="5">
    <source>
        <dbReference type="HAMAP-Rule" id="MF_00378"/>
    </source>
</evidence>
<evidence type="ECO:0000256" key="1">
    <source>
        <dbReference type="ARBA" id="ARBA00022490"/>
    </source>
</evidence>
<dbReference type="GO" id="GO:0008855">
    <property type="term" value="F:exodeoxyribonuclease VII activity"/>
    <property type="evidence" value="ECO:0007669"/>
    <property type="project" value="UniProtKB-UniRule"/>
</dbReference>
<comment type="catalytic activity">
    <reaction evidence="5 6">
        <text>Exonucleolytic cleavage in either 5'- to 3'- or 3'- to 5'-direction to yield nucleoside 5'-phosphates.</text>
        <dbReference type="EC" id="3.1.11.6"/>
    </reaction>
</comment>
<dbReference type="Proteomes" id="UP000176952">
    <property type="component" value="Unassembled WGS sequence"/>
</dbReference>
<comment type="caution">
    <text evidence="9">The sequence shown here is derived from an EMBL/GenBank/DDBJ whole genome shotgun (WGS) entry which is preliminary data.</text>
</comment>
<keyword evidence="3 5" id="KW-0378">Hydrolase</keyword>
<dbReference type="STRING" id="1798542.A3F54_05110"/>
<dbReference type="AlphaFoldDB" id="A0A1G2B656"/>
<keyword evidence="2 5" id="KW-0540">Nuclease</keyword>
<comment type="similarity">
    <text evidence="5 6">Belongs to the XseA family.</text>
</comment>
<protein>
    <recommendedName>
        <fullName evidence="5">Exodeoxyribonuclease 7 large subunit</fullName>
        <ecNumber evidence="5">3.1.11.6</ecNumber>
    </recommendedName>
    <alternativeName>
        <fullName evidence="5">Exodeoxyribonuclease VII large subunit</fullName>
        <shortName evidence="5">Exonuclease VII large subunit</shortName>
    </alternativeName>
</protein>
<reference evidence="9 10" key="1">
    <citation type="journal article" date="2016" name="Nat. Commun.">
        <title>Thousands of microbial genomes shed light on interconnected biogeochemical processes in an aquifer system.</title>
        <authorList>
            <person name="Anantharaman K."/>
            <person name="Brown C.T."/>
            <person name="Hug L.A."/>
            <person name="Sharon I."/>
            <person name="Castelle C.J."/>
            <person name="Probst A.J."/>
            <person name="Thomas B.C."/>
            <person name="Singh A."/>
            <person name="Wilkins M.J."/>
            <person name="Karaoz U."/>
            <person name="Brodie E.L."/>
            <person name="Williams K.H."/>
            <person name="Hubbard S.S."/>
            <person name="Banfield J.F."/>
        </authorList>
    </citation>
    <scope>NUCLEOTIDE SEQUENCE [LARGE SCALE GENOMIC DNA]</scope>
</reference>
<dbReference type="EMBL" id="MHKD01000019">
    <property type="protein sequence ID" value="OGY83730.1"/>
    <property type="molecule type" value="Genomic_DNA"/>
</dbReference>
<evidence type="ECO:0000256" key="2">
    <source>
        <dbReference type="ARBA" id="ARBA00022722"/>
    </source>
</evidence>
<evidence type="ECO:0000313" key="10">
    <source>
        <dbReference type="Proteomes" id="UP000176952"/>
    </source>
</evidence>
<name>A0A1G2B656_9BACT</name>
<evidence type="ECO:0000259" key="7">
    <source>
        <dbReference type="Pfam" id="PF02601"/>
    </source>
</evidence>
<feature type="domain" description="Exonuclease VII large subunit C-terminal" evidence="7">
    <location>
        <begin position="126"/>
        <end position="415"/>
    </location>
</feature>
<dbReference type="GO" id="GO:0006308">
    <property type="term" value="P:DNA catabolic process"/>
    <property type="evidence" value="ECO:0007669"/>
    <property type="project" value="UniProtKB-UniRule"/>
</dbReference>
<keyword evidence="4 5" id="KW-0269">Exonuclease</keyword>